<keyword evidence="3" id="KW-1185">Reference proteome</keyword>
<evidence type="ECO:0000313" key="2">
    <source>
        <dbReference type="EMBL" id="CAJ1949568.1"/>
    </source>
</evidence>
<protein>
    <submittedName>
        <fullName evidence="2">Uncharacterized protein</fullName>
    </submittedName>
</protein>
<feature type="region of interest" description="Disordered" evidence="1">
    <location>
        <begin position="292"/>
        <end position="320"/>
    </location>
</feature>
<feature type="compositionally biased region" description="Basic and acidic residues" evidence="1">
    <location>
        <begin position="15"/>
        <end position="25"/>
    </location>
</feature>
<sequence length="536" mass="58279">MSAQTSSLSSSSRALHRENSHHDDNDGNAVVVELQHPESVQEALRPHWDRHQQAQVHRDMAKQACARELVQLQQHHKLMELQADSRRLRAQLQQLKTSCANMAVRVASQAVENDSKQETSFAFAAPTMHNNFSLAQHNQSLERLEDGLLQTSMQHAIQVATQQVRALRFQWARKALAMHRLVIDPEDVKSAPIRKESSSSTDSTDPSSMAAKKTRLQRLQRRAKGIGKIGGLPLPHAGPELYGVLPPRELQSALRLVASVTWTVARCLGIILPHPILLTPHGTAGDIAQSHLQASDNRQTTRKPPKLSSSSQKSTHAIPQTAPTLTSAATSVATSAATSAVSLLSSASYFGSSLLKKGAKKAYSKATGYEYSSSSRSSNGYYSQGNTGSTTRRPSTSSLDSRYTSNSYSTSNSYPYSSSISSTSHPQHGQPTIATIPSSSALSQDRQHLSQRIHHATAAVLSEDVTSSASAFTLSPLPEVAKEEDFAIALQLLQNNIICLCIRAGVPVSQLWPAEAILLNLYALDSYCQQQIAVDY</sequence>
<dbReference type="EMBL" id="CAKOGP040001758">
    <property type="protein sequence ID" value="CAJ1949568.1"/>
    <property type="molecule type" value="Genomic_DNA"/>
</dbReference>
<evidence type="ECO:0000313" key="3">
    <source>
        <dbReference type="Proteomes" id="UP001295423"/>
    </source>
</evidence>
<feature type="region of interest" description="Disordered" evidence="1">
    <location>
        <begin position="1"/>
        <end position="26"/>
    </location>
</feature>
<organism evidence="2 3">
    <name type="scientific">Cylindrotheca closterium</name>
    <dbReference type="NCBI Taxonomy" id="2856"/>
    <lineage>
        <taxon>Eukaryota</taxon>
        <taxon>Sar</taxon>
        <taxon>Stramenopiles</taxon>
        <taxon>Ochrophyta</taxon>
        <taxon>Bacillariophyta</taxon>
        <taxon>Bacillariophyceae</taxon>
        <taxon>Bacillariophycidae</taxon>
        <taxon>Bacillariales</taxon>
        <taxon>Bacillariaceae</taxon>
        <taxon>Cylindrotheca</taxon>
    </lineage>
</organism>
<proteinExistence type="predicted"/>
<comment type="caution">
    <text evidence="2">The sequence shown here is derived from an EMBL/GenBank/DDBJ whole genome shotgun (WGS) entry which is preliminary data.</text>
</comment>
<dbReference type="AlphaFoldDB" id="A0AAD2FQN8"/>
<gene>
    <name evidence="2" type="ORF">CYCCA115_LOCUS12162</name>
</gene>
<feature type="compositionally biased region" description="Low complexity" evidence="1">
    <location>
        <begin position="369"/>
        <end position="424"/>
    </location>
</feature>
<feature type="compositionally biased region" description="Polar residues" evidence="1">
    <location>
        <begin position="425"/>
        <end position="435"/>
    </location>
</feature>
<evidence type="ECO:0000256" key="1">
    <source>
        <dbReference type="SAM" id="MobiDB-lite"/>
    </source>
</evidence>
<accession>A0AAD2FQN8</accession>
<feature type="region of interest" description="Disordered" evidence="1">
    <location>
        <begin position="191"/>
        <end position="215"/>
    </location>
</feature>
<reference evidence="2" key="1">
    <citation type="submission" date="2023-08" db="EMBL/GenBank/DDBJ databases">
        <authorList>
            <person name="Audoor S."/>
            <person name="Bilcke G."/>
        </authorList>
    </citation>
    <scope>NUCLEOTIDE SEQUENCE</scope>
</reference>
<feature type="compositionally biased region" description="Low complexity" evidence="1">
    <location>
        <begin position="1"/>
        <end position="12"/>
    </location>
</feature>
<dbReference type="Proteomes" id="UP001295423">
    <property type="component" value="Unassembled WGS sequence"/>
</dbReference>
<feature type="compositionally biased region" description="Low complexity" evidence="1">
    <location>
        <begin position="198"/>
        <end position="208"/>
    </location>
</feature>
<name>A0AAD2FQN8_9STRA</name>
<feature type="region of interest" description="Disordered" evidence="1">
    <location>
        <begin position="369"/>
        <end position="435"/>
    </location>
</feature>